<dbReference type="AlphaFoldDB" id="A0A9N9L867"/>
<evidence type="ECO:0000259" key="1">
    <source>
        <dbReference type="Pfam" id="PF06985"/>
    </source>
</evidence>
<dbReference type="Pfam" id="PF06985">
    <property type="entry name" value="HET"/>
    <property type="match status" value="1"/>
</dbReference>
<dbReference type="Proteomes" id="UP000696280">
    <property type="component" value="Unassembled WGS sequence"/>
</dbReference>
<evidence type="ECO:0000313" key="3">
    <source>
        <dbReference type="Proteomes" id="UP000696280"/>
    </source>
</evidence>
<feature type="domain" description="Heterokaryon incompatibility" evidence="1">
    <location>
        <begin position="211"/>
        <end position="384"/>
    </location>
</feature>
<dbReference type="PANTHER" id="PTHR33112:SF9">
    <property type="entry name" value="HETEROKARYON INCOMPATIBILITY DOMAIN-CONTAINING PROTEIN"/>
    <property type="match status" value="1"/>
</dbReference>
<protein>
    <recommendedName>
        <fullName evidence="1">Heterokaryon incompatibility domain-containing protein</fullName>
    </recommendedName>
</protein>
<proteinExistence type="predicted"/>
<evidence type="ECO:0000313" key="2">
    <source>
        <dbReference type="EMBL" id="CAG8960301.1"/>
    </source>
</evidence>
<dbReference type="EMBL" id="CAJVRL010000098">
    <property type="protein sequence ID" value="CAG8960301.1"/>
    <property type="molecule type" value="Genomic_DNA"/>
</dbReference>
<dbReference type="OrthoDB" id="8300194at2759"/>
<dbReference type="PANTHER" id="PTHR33112">
    <property type="entry name" value="DOMAIN PROTEIN, PUTATIVE-RELATED"/>
    <property type="match status" value="1"/>
</dbReference>
<name>A0A9N9L867_9HELO</name>
<comment type="caution">
    <text evidence="2">The sequence shown here is derived from an EMBL/GenBank/DDBJ whole genome shotgun (WGS) entry which is preliminary data.</text>
</comment>
<sequence length="690" mass="76789">MSPPQASASHKWASSQFIGGSKFTSSYNHGTHKSCCVCGHLRLPKKWVTTATYGRIIASASKNCWLCTVLPRAIDHFFGPTKTRIAHLVMEDDEIEIIRHTSTAEPLIIGVSFWSEGKQCYERLRCFAGEGSFDHFPKLSELSPDFTLSNVVDWALEKIEKCKSSHRLCRGGLESDQVPVLPSRVLDLSTTNDGEFDTIRLWETHGSSAKYIALSHCWGGVEITCKTTRTNIQQRMNDGFLVSELPLLFQQAVDVAKGLGVLYLWIDALCIVQDDIYDWEVEASLMANVYSNSFLTIAATRANNSLQGMLGTRNVAGFTGAVQPLEYHYIDNPNGPSIVAHRDFSGTAHRTMTEKGLNNAAHIKEGEPFGATSPLMGRAWVLQERVFSPRTLFLHFAELFLECDQCITCECGMASPNLRPTRRITSLSMHDIEEQWSLLVWRYSQLHLSNPSDKLPAFSGIASAFKDYFKDDYLAGIWKTENLDYFAAQLAWRVWRKGFGIQTKPGEHSAYRSVPYRAPTWSWASVDHKQNPEIPLRILPFHGSPPAAEGLQIARANCTVSGANPYGEVTSGYLEIRGKSTAANLCENRCSTGGQIPWHESWCLDILDKDTQCNLLSLDVALQLDQMDSDGFAFTTVHLLLILQDIGSRHDARAIVLIASKSSPASFERIGVADITGGYGNWPLCTFQIV</sequence>
<keyword evidence="3" id="KW-1185">Reference proteome</keyword>
<accession>A0A9N9L867</accession>
<organism evidence="2 3">
    <name type="scientific">Hymenoscyphus fraxineus</name>
    <dbReference type="NCBI Taxonomy" id="746836"/>
    <lineage>
        <taxon>Eukaryota</taxon>
        <taxon>Fungi</taxon>
        <taxon>Dikarya</taxon>
        <taxon>Ascomycota</taxon>
        <taxon>Pezizomycotina</taxon>
        <taxon>Leotiomycetes</taxon>
        <taxon>Helotiales</taxon>
        <taxon>Helotiaceae</taxon>
        <taxon>Hymenoscyphus</taxon>
    </lineage>
</organism>
<dbReference type="InterPro" id="IPR010730">
    <property type="entry name" value="HET"/>
</dbReference>
<reference evidence="2" key="1">
    <citation type="submission" date="2021-07" db="EMBL/GenBank/DDBJ databases">
        <authorList>
            <person name="Durling M."/>
        </authorList>
    </citation>
    <scope>NUCLEOTIDE SEQUENCE</scope>
</reference>
<gene>
    <name evidence="2" type="ORF">HYFRA_00012375</name>
</gene>